<name>A0AB74EW08_9FIRM</name>
<feature type="transmembrane region" description="Helical" evidence="6">
    <location>
        <begin position="83"/>
        <end position="104"/>
    </location>
</feature>
<evidence type="ECO:0000256" key="1">
    <source>
        <dbReference type="ARBA" id="ARBA00004651"/>
    </source>
</evidence>
<dbReference type="GO" id="GO:0005886">
    <property type="term" value="C:plasma membrane"/>
    <property type="evidence" value="ECO:0007669"/>
    <property type="project" value="UniProtKB-SubCell"/>
</dbReference>
<feature type="transmembrane region" description="Helical" evidence="6">
    <location>
        <begin position="354"/>
        <end position="374"/>
    </location>
</feature>
<comment type="subcellular location">
    <subcellularLocation>
        <location evidence="1">Cell membrane</location>
        <topology evidence="1">Multi-pass membrane protein</topology>
    </subcellularLocation>
</comment>
<feature type="transmembrane region" description="Helical" evidence="6">
    <location>
        <begin position="287"/>
        <end position="306"/>
    </location>
</feature>
<dbReference type="InterPro" id="IPR050833">
    <property type="entry name" value="Poly_Biosynth_Transport"/>
</dbReference>
<feature type="transmembrane region" description="Helical" evidence="6">
    <location>
        <begin position="412"/>
        <end position="432"/>
    </location>
</feature>
<feature type="transmembrane region" description="Helical" evidence="6">
    <location>
        <begin position="444"/>
        <end position="465"/>
    </location>
</feature>
<feature type="transmembrane region" description="Helical" evidence="6">
    <location>
        <begin position="116"/>
        <end position="137"/>
    </location>
</feature>
<feature type="transmembrane region" description="Helical" evidence="6">
    <location>
        <begin position="380"/>
        <end position="400"/>
    </location>
</feature>
<feature type="transmembrane region" description="Helical" evidence="6">
    <location>
        <begin position="144"/>
        <end position="162"/>
    </location>
</feature>
<reference evidence="7 8" key="1">
    <citation type="submission" date="2016-11" db="EMBL/GenBank/DDBJ databases">
        <authorList>
            <person name="Varghese N."/>
            <person name="Submissions S."/>
        </authorList>
    </citation>
    <scope>NUCLEOTIDE SEQUENCE [LARGE SCALE GENOMIC DNA]</scope>
    <source>
        <strain evidence="7 8">FD</strain>
    </source>
</reference>
<dbReference type="InterPro" id="IPR002797">
    <property type="entry name" value="Polysacc_synth"/>
</dbReference>
<keyword evidence="2" id="KW-1003">Cell membrane</keyword>
<dbReference type="AlphaFoldDB" id="A0AB74EW08"/>
<dbReference type="PANTHER" id="PTHR30250:SF11">
    <property type="entry name" value="O-ANTIGEN TRANSPORTER-RELATED"/>
    <property type="match status" value="1"/>
</dbReference>
<feature type="transmembrane region" description="Helical" evidence="6">
    <location>
        <begin position="318"/>
        <end position="342"/>
    </location>
</feature>
<evidence type="ECO:0000313" key="8">
    <source>
        <dbReference type="Proteomes" id="UP000184012"/>
    </source>
</evidence>
<sequence length="491" mass="55707">MKSDSIKKNMTFQFAYQIVILIVPLIMAPYLTRSLGETSIGVYSYTYSIAYYYVLFCMLGIARYGQRIIAERKDDTIALRKTFWSLYVLHAIVSVVGFLFYLLFCELFCNDNIIIYLSQSLYVLSALFDITWLFYGIEKFKIVVIRNAVVKVLELIFVFVFVKNPNDLIKYTFIMAISALISQASLFPTVINKIKPIKFGKKDILEHIKPLFVLSVSVLAISMFTVFDKTLLGIMTTKDNVAFYEYANKIINIPKMFIVVIGTVLFPRACSCIANNDIDGVKKYYKYSILVVYFIGFASMFGLLGIADLFATVYFGESFAICGTVIKSLTPIILIIGLGDVFRTQFLIPLKKDFSYTFCVIINAVINIVLSLLLIPKLGIYGAVIGTLSAEMFGVIYQGYLIRNYINIKQTIIAAIPFFVAGAGMLILVNSIKTIYNLTIFDLLIQVIFGATVYIVILYIWFLVLDHNRMEYRKIVKSVLKKSANKTSSRK</sequence>
<comment type="caution">
    <text evidence="7">The sequence shown here is derived from an EMBL/GenBank/DDBJ whole genome shotgun (WGS) entry which is preliminary data.</text>
</comment>
<gene>
    <name evidence="7" type="ORF">SAMN04515649_10343</name>
</gene>
<evidence type="ECO:0000256" key="4">
    <source>
        <dbReference type="ARBA" id="ARBA00022989"/>
    </source>
</evidence>
<keyword evidence="3 6" id="KW-0812">Transmembrane</keyword>
<proteinExistence type="predicted"/>
<organism evidence="7 8">
    <name type="scientific">Eubacterium callanderi</name>
    <dbReference type="NCBI Taxonomy" id="53442"/>
    <lineage>
        <taxon>Bacteria</taxon>
        <taxon>Bacillati</taxon>
        <taxon>Bacillota</taxon>
        <taxon>Clostridia</taxon>
        <taxon>Eubacteriales</taxon>
        <taxon>Eubacteriaceae</taxon>
        <taxon>Eubacterium</taxon>
    </lineage>
</organism>
<evidence type="ECO:0000256" key="6">
    <source>
        <dbReference type="SAM" id="Phobius"/>
    </source>
</evidence>
<feature type="transmembrane region" description="Helical" evidence="6">
    <location>
        <begin position="43"/>
        <end position="62"/>
    </location>
</feature>
<protein>
    <submittedName>
        <fullName evidence="7">Membrane protein involved in the export of O-antigen and teichoic acid</fullName>
    </submittedName>
</protein>
<keyword evidence="5 6" id="KW-0472">Membrane</keyword>
<dbReference type="GeneID" id="68363001"/>
<feature type="transmembrane region" description="Helical" evidence="6">
    <location>
        <begin position="211"/>
        <end position="236"/>
    </location>
</feature>
<evidence type="ECO:0000313" key="7">
    <source>
        <dbReference type="EMBL" id="SHL17662.1"/>
    </source>
</evidence>
<evidence type="ECO:0000256" key="5">
    <source>
        <dbReference type="ARBA" id="ARBA00023136"/>
    </source>
</evidence>
<evidence type="ECO:0000256" key="2">
    <source>
        <dbReference type="ARBA" id="ARBA00022475"/>
    </source>
</evidence>
<dbReference type="Proteomes" id="UP000184012">
    <property type="component" value="Unassembled WGS sequence"/>
</dbReference>
<feature type="transmembrane region" description="Helical" evidence="6">
    <location>
        <begin position="168"/>
        <end position="191"/>
    </location>
</feature>
<dbReference type="PANTHER" id="PTHR30250">
    <property type="entry name" value="PST FAMILY PREDICTED COLANIC ACID TRANSPORTER"/>
    <property type="match status" value="1"/>
</dbReference>
<feature type="transmembrane region" description="Helical" evidence="6">
    <location>
        <begin position="12"/>
        <end position="31"/>
    </location>
</feature>
<accession>A0AB74EW08</accession>
<dbReference type="Pfam" id="PF01943">
    <property type="entry name" value="Polysacc_synt"/>
    <property type="match status" value="1"/>
</dbReference>
<dbReference type="EMBL" id="FRBP01000003">
    <property type="protein sequence ID" value="SHL17662.1"/>
    <property type="molecule type" value="Genomic_DNA"/>
</dbReference>
<keyword evidence="4 6" id="KW-1133">Transmembrane helix</keyword>
<dbReference type="RefSeq" id="WP_013380116.1">
    <property type="nucleotide sequence ID" value="NC_014624.2"/>
</dbReference>
<evidence type="ECO:0000256" key="3">
    <source>
        <dbReference type="ARBA" id="ARBA00022692"/>
    </source>
</evidence>